<proteinExistence type="predicted"/>
<keyword evidence="1" id="KW-0614">Plasmid</keyword>
<dbReference type="KEGG" id="och:CES85_3813"/>
<geneLocation type="plasmid" evidence="1 2">
    <name>unnamed1</name>
</geneLocation>
<dbReference type="EMBL" id="CP022605">
    <property type="protein sequence ID" value="ASV87986.1"/>
    <property type="molecule type" value="Genomic_DNA"/>
</dbReference>
<reference evidence="1 2" key="1">
    <citation type="submission" date="2017-07" db="EMBL/GenBank/DDBJ databases">
        <title>Phylogenetic study on the rhizospheric bacterium Ochrobactrum sp. A44.</title>
        <authorList>
            <person name="Krzyzanowska D.M."/>
            <person name="Ossowicki A."/>
            <person name="Rajewska M."/>
            <person name="Maciag T."/>
            <person name="Kaczynski Z."/>
            <person name="Czerwicka M."/>
            <person name="Jafra S."/>
        </authorList>
    </citation>
    <scope>NUCLEOTIDE SEQUENCE [LARGE SCALE GENOMIC DNA]</scope>
    <source>
        <strain evidence="1 2">A44</strain>
        <plasmid evidence="1 2">unnamed1</plasmid>
    </source>
</reference>
<organism evidence="1 2">
    <name type="scientific">Ochrobactrum quorumnocens</name>
    <dbReference type="NCBI Taxonomy" id="271865"/>
    <lineage>
        <taxon>Bacteria</taxon>
        <taxon>Pseudomonadati</taxon>
        <taxon>Pseudomonadota</taxon>
        <taxon>Alphaproteobacteria</taxon>
        <taxon>Hyphomicrobiales</taxon>
        <taxon>Brucellaceae</taxon>
        <taxon>Brucella/Ochrobactrum group</taxon>
        <taxon>Ochrobactrum</taxon>
    </lineage>
</organism>
<evidence type="ECO:0000313" key="1">
    <source>
        <dbReference type="EMBL" id="ASV87986.1"/>
    </source>
</evidence>
<dbReference type="Proteomes" id="UP000215256">
    <property type="component" value="Plasmid unnamed1"/>
</dbReference>
<evidence type="ECO:0000313" key="2">
    <source>
        <dbReference type="Proteomes" id="UP000215256"/>
    </source>
</evidence>
<name>A0A248UMX5_9HYPH</name>
<sequence length="37" mass="4194">MGRNDHLTLEHKLIAKTQMRGARSQAVYNAFIGSQLH</sequence>
<gene>
    <name evidence="1" type="ORF">CES85_3813</name>
</gene>
<accession>A0A248UMX5</accession>
<dbReference type="AlphaFoldDB" id="A0A248UMX5"/>
<protein>
    <submittedName>
        <fullName evidence="1">Uncharacterized protein</fullName>
    </submittedName>
</protein>